<dbReference type="Proteomes" id="UP001301769">
    <property type="component" value="Unassembled WGS sequence"/>
</dbReference>
<feature type="non-terminal residue" evidence="4">
    <location>
        <position position="97"/>
    </location>
</feature>
<evidence type="ECO:0000256" key="3">
    <source>
        <dbReference type="PROSITE-ProRule" id="PRU00023"/>
    </source>
</evidence>
<evidence type="ECO:0000256" key="1">
    <source>
        <dbReference type="ARBA" id="ARBA00022737"/>
    </source>
</evidence>
<protein>
    <submittedName>
        <fullName evidence="4">Ankyrin repeat-containing domain protein</fullName>
    </submittedName>
</protein>
<keyword evidence="5" id="KW-1185">Reference proteome</keyword>
<dbReference type="Pfam" id="PF12796">
    <property type="entry name" value="Ank_2"/>
    <property type="match status" value="1"/>
</dbReference>
<evidence type="ECO:0000256" key="2">
    <source>
        <dbReference type="ARBA" id="ARBA00023043"/>
    </source>
</evidence>
<evidence type="ECO:0000313" key="5">
    <source>
        <dbReference type="Proteomes" id="UP001301769"/>
    </source>
</evidence>
<proteinExistence type="predicted"/>
<dbReference type="PANTHER" id="PTHR24173">
    <property type="entry name" value="ANKYRIN REPEAT CONTAINING"/>
    <property type="match status" value="1"/>
</dbReference>
<reference evidence="4" key="2">
    <citation type="submission" date="2023-05" db="EMBL/GenBank/DDBJ databases">
        <authorList>
            <consortium name="Lawrence Berkeley National Laboratory"/>
            <person name="Steindorff A."/>
            <person name="Hensen N."/>
            <person name="Bonometti L."/>
            <person name="Westerberg I."/>
            <person name="Brannstrom I.O."/>
            <person name="Guillou S."/>
            <person name="Cros-Aarteil S."/>
            <person name="Calhoun S."/>
            <person name="Haridas S."/>
            <person name="Kuo A."/>
            <person name="Mondo S."/>
            <person name="Pangilinan J."/>
            <person name="Riley R."/>
            <person name="Labutti K."/>
            <person name="Andreopoulos B."/>
            <person name="Lipzen A."/>
            <person name="Chen C."/>
            <person name="Yanf M."/>
            <person name="Daum C."/>
            <person name="Ng V."/>
            <person name="Clum A."/>
            <person name="Ohm R."/>
            <person name="Martin F."/>
            <person name="Silar P."/>
            <person name="Natvig D."/>
            <person name="Lalanne C."/>
            <person name="Gautier V."/>
            <person name="Ament-Velasquez S.L."/>
            <person name="Kruys A."/>
            <person name="Hutchinson M.I."/>
            <person name="Powell A.J."/>
            <person name="Barry K."/>
            <person name="Miller A.N."/>
            <person name="Grigoriev I.V."/>
            <person name="Debuchy R."/>
            <person name="Gladieux P."/>
            <person name="Thoren M.H."/>
            <person name="Johannesson H."/>
        </authorList>
    </citation>
    <scope>NUCLEOTIDE SEQUENCE</scope>
    <source>
        <strain evidence="4">PSN293</strain>
    </source>
</reference>
<dbReference type="AlphaFoldDB" id="A0AAN6Y249"/>
<dbReference type="EMBL" id="MU858231">
    <property type="protein sequence ID" value="KAK4208727.1"/>
    <property type="molecule type" value="Genomic_DNA"/>
</dbReference>
<dbReference type="InterPro" id="IPR002110">
    <property type="entry name" value="Ankyrin_rpt"/>
</dbReference>
<dbReference type="PROSITE" id="PS50297">
    <property type="entry name" value="ANK_REP_REGION"/>
    <property type="match status" value="2"/>
</dbReference>
<feature type="repeat" description="ANK" evidence="3">
    <location>
        <begin position="18"/>
        <end position="51"/>
    </location>
</feature>
<organism evidence="4 5">
    <name type="scientific">Rhypophila decipiens</name>
    <dbReference type="NCBI Taxonomy" id="261697"/>
    <lineage>
        <taxon>Eukaryota</taxon>
        <taxon>Fungi</taxon>
        <taxon>Dikarya</taxon>
        <taxon>Ascomycota</taxon>
        <taxon>Pezizomycotina</taxon>
        <taxon>Sordariomycetes</taxon>
        <taxon>Sordariomycetidae</taxon>
        <taxon>Sordariales</taxon>
        <taxon>Naviculisporaceae</taxon>
        <taxon>Rhypophila</taxon>
    </lineage>
</organism>
<dbReference type="Gene3D" id="1.25.40.20">
    <property type="entry name" value="Ankyrin repeat-containing domain"/>
    <property type="match status" value="2"/>
</dbReference>
<comment type="caution">
    <text evidence="4">The sequence shown here is derived from an EMBL/GenBank/DDBJ whole genome shotgun (WGS) entry which is preliminary data.</text>
</comment>
<dbReference type="InterPro" id="IPR036770">
    <property type="entry name" value="Ankyrin_rpt-contain_sf"/>
</dbReference>
<feature type="repeat" description="ANK" evidence="3">
    <location>
        <begin position="52"/>
        <end position="73"/>
    </location>
</feature>
<keyword evidence="1" id="KW-0677">Repeat</keyword>
<reference evidence="4" key="1">
    <citation type="journal article" date="2023" name="Mol. Phylogenet. Evol.">
        <title>Genome-scale phylogeny and comparative genomics of the fungal order Sordariales.</title>
        <authorList>
            <person name="Hensen N."/>
            <person name="Bonometti L."/>
            <person name="Westerberg I."/>
            <person name="Brannstrom I.O."/>
            <person name="Guillou S."/>
            <person name="Cros-Aarteil S."/>
            <person name="Calhoun S."/>
            <person name="Haridas S."/>
            <person name="Kuo A."/>
            <person name="Mondo S."/>
            <person name="Pangilinan J."/>
            <person name="Riley R."/>
            <person name="LaButti K."/>
            <person name="Andreopoulos B."/>
            <person name="Lipzen A."/>
            <person name="Chen C."/>
            <person name="Yan M."/>
            <person name="Daum C."/>
            <person name="Ng V."/>
            <person name="Clum A."/>
            <person name="Steindorff A."/>
            <person name="Ohm R.A."/>
            <person name="Martin F."/>
            <person name="Silar P."/>
            <person name="Natvig D.O."/>
            <person name="Lalanne C."/>
            <person name="Gautier V."/>
            <person name="Ament-Velasquez S.L."/>
            <person name="Kruys A."/>
            <person name="Hutchinson M.I."/>
            <person name="Powell A.J."/>
            <person name="Barry K."/>
            <person name="Miller A.N."/>
            <person name="Grigoriev I.V."/>
            <person name="Debuchy R."/>
            <person name="Gladieux P."/>
            <person name="Hiltunen Thoren M."/>
            <person name="Johannesson H."/>
        </authorList>
    </citation>
    <scope>NUCLEOTIDE SEQUENCE</scope>
    <source>
        <strain evidence="4">PSN293</strain>
    </source>
</reference>
<keyword evidence="2 3" id="KW-0040">ANK repeat</keyword>
<dbReference type="SMART" id="SM00248">
    <property type="entry name" value="ANK"/>
    <property type="match status" value="2"/>
</dbReference>
<sequence>MSKVLDPHSVDPDASIYMGRTALSLAARSGEIEVLRHLLASDKVDPTSTDNIGRTPLHWAAREGQLEVVKALLAVYNARKLDWELADSDGYTPLDEA</sequence>
<dbReference type="PROSITE" id="PS50088">
    <property type="entry name" value="ANK_REPEAT"/>
    <property type="match status" value="2"/>
</dbReference>
<accession>A0AAN6Y249</accession>
<gene>
    <name evidence="4" type="ORF">QBC37DRAFT_296031</name>
</gene>
<evidence type="ECO:0000313" key="4">
    <source>
        <dbReference type="EMBL" id="KAK4208727.1"/>
    </source>
</evidence>
<dbReference type="SUPFAM" id="SSF48403">
    <property type="entry name" value="Ankyrin repeat"/>
    <property type="match status" value="1"/>
</dbReference>
<dbReference type="PANTHER" id="PTHR24173:SF74">
    <property type="entry name" value="ANKYRIN REPEAT DOMAIN-CONTAINING PROTEIN 16"/>
    <property type="match status" value="1"/>
</dbReference>
<name>A0AAN6Y249_9PEZI</name>